<name>A0AAD3CKK8_9STRA</name>
<protein>
    <submittedName>
        <fullName evidence="1">Uncharacterized protein</fullName>
    </submittedName>
</protein>
<evidence type="ECO:0000313" key="2">
    <source>
        <dbReference type="Proteomes" id="UP001054902"/>
    </source>
</evidence>
<dbReference type="EMBL" id="BLLK01000022">
    <property type="protein sequence ID" value="GFH46596.1"/>
    <property type="molecule type" value="Genomic_DNA"/>
</dbReference>
<evidence type="ECO:0000313" key="1">
    <source>
        <dbReference type="EMBL" id="GFH46596.1"/>
    </source>
</evidence>
<dbReference type="AlphaFoldDB" id="A0AAD3CKK8"/>
<comment type="caution">
    <text evidence="1">The sequence shown here is derived from an EMBL/GenBank/DDBJ whole genome shotgun (WGS) entry which is preliminary data.</text>
</comment>
<proteinExistence type="predicted"/>
<organism evidence="1 2">
    <name type="scientific">Chaetoceros tenuissimus</name>
    <dbReference type="NCBI Taxonomy" id="426638"/>
    <lineage>
        <taxon>Eukaryota</taxon>
        <taxon>Sar</taxon>
        <taxon>Stramenopiles</taxon>
        <taxon>Ochrophyta</taxon>
        <taxon>Bacillariophyta</taxon>
        <taxon>Coscinodiscophyceae</taxon>
        <taxon>Chaetocerotophycidae</taxon>
        <taxon>Chaetocerotales</taxon>
        <taxon>Chaetocerotaceae</taxon>
        <taxon>Chaetoceros</taxon>
    </lineage>
</organism>
<dbReference type="Proteomes" id="UP001054902">
    <property type="component" value="Unassembled WGS sequence"/>
</dbReference>
<gene>
    <name evidence="1" type="ORF">CTEN210_03070</name>
</gene>
<reference evidence="1 2" key="1">
    <citation type="journal article" date="2021" name="Sci. Rep.">
        <title>The genome of the diatom Chaetoceros tenuissimus carries an ancient integrated fragment of an extant virus.</title>
        <authorList>
            <person name="Hongo Y."/>
            <person name="Kimura K."/>
            <person name="Takaki Y."/>
            <person name="Yoshida Y."/>
            <person name="Baba S."/>
            <person name="Kobayashi G."/>
            <person name="Nagasaki K."/>
            <person name="Hano T."/>
            <person name="Tomaru Y."/>
        </authorList>
    </citation>
    <scope>NUCLEOTIDE SEQUENCE [LARGE SCALE GENOMIC DNA]</scope>
    <source>
        <strain evidence="1 2">NIES-3715</strain>
    </source>
</reference>
<keyword evidence="2" id="KW-1185">Reference proteome</keyword>
<accession>A0AAD3CKK8</accession>
<sequence>MLYTAVMQALKAIVFKAVVTRPLLSAFRHAVSDWCRDNQNIEDQEGECRRVRRVRFSSNAKKNDGELYHKAWWMPSMIIREEGGEVRYVSMPFDYEDGNFGDWFQHHKEDLKNRAWFWYYVQKKSPVVMASKNESDWEKQSELQQVENQLERRVDAFICSEGNTEDWLEAEEIDAFAELEAARWGDKKIEKKLSVITQDEGAVFEDAGEVEDMDVDMLEVEDVDGAEDMDVDMLEVEDANEEQTDAVGAENDKKGVWIGEGKYKFRMKKLPEKPLPLYFKKKYIVSREFLERIEKEGLRAVMSKTRNVVIEDANETEDMDVDMVEVQDQIQQEDNVEEDTHEVESVVQQRKRKVSTTVEELKELTVVHLEFSSFVQIGSKRRKLEANPEAHVEEQQENDTVQIEVPFEESAQEETEEEPMQVHVKEQQENDTVQIEVPFEESAQEETEEEPVQVHVEEQQENDSVLSEEAAIESVAAEAAEEEPVLQVHVEEVEELGSGFTTDAAGRVRRYSHRLKGKSRRVYKF</sequence>